<name>A0A9K3CMR1_9EUKA</name>
<accession>A0A9K3CMR1</accession>
<evidence type="ECO:0000313" key="4">
    <source>
        <dbReference type="Proteomes" id="UP000265618"/>
    </source>
</evidence>
<feature type="region of interest" description="Disordered" evidence="1">
    <location>
        <begin position="1484"/>
        <end position="1513"/>
    </location>
</feature>
<gene>
    <name evidence="3" type="ORF">KIPB_000648</name>
</gene>
<dbReference type="InterPro" id="IPR042302">
    <property type="entry name" value="E1_FCCH_sf"/>
</dbReference>
<keyword evidence="2" id="KW-0732">Signal</keyword>
<comment type="caution">
    <text evidence="3">The sequence shown here is derived from an EMBL/GenBank/DDBJ whole genome shotgun (WGS) entry which is preliminary data.</text>
</comment>
<reference evidence="3 4" key="1">
    <citation type="journal article" date="2018" name="PLoS ONE">
        <title>The draft genome of Kipferlia bialata reveals reductive genome evolution in fornicate parasites.</title>
        <authorList>
            <person name="Tanifuji G."/>
            <person name="Takabayashi S."/>
            <person name="Kume K."/>
            <person name="Takagi M."/>
            <person name="Nakayama T."/>
            <person name="Kamikawa R."/>
            <person name="Inagaki Y."/>
            <person name="Hashimoto T."/>
        </authorList>
    </citation>
    <scope>NUCLEOTIDE SEQUENCE [LARGE SCALE GENOMIC DNA]</scope>
    <source>
        <strain evidence="3">NY0173</strain>
    </source>
</reference>
<evidence type="ECO:0000256" key="2">
    <source>
        <dbReference type="SAM" id="SignalP"/>
    </source>
</evidence>
<dbReference type="EMBL" id="BDIP01000079">
    <property type="protein sequence ID" value="GIQ79936.1"/>
    <property type="molecule type" value="Genomic_DNA"/>
</dbReference>
<feature type="chain" id="PRO_5039915778" evidence="2">
    <location>
        <begin position="23"/>
        <end position="2125"/>
    </location>
</feature>
<dbReference type="Gene3D" id="2.40.30.180">
    <property type="entry name" value="Ubiquitin-activating enzyme E1, FCCH domain"/>
    <property type="match status" value="1"/>
</dbReference>
<dbReference type="Proteomes" id="UP000265618">
    <property type="component" value="Unassembled WGS sequence"/>
</dbReference>
<feature type="region of interest" description="Disordered" evidence="1">
    <location>
        <begin position="1644"/>
        <end position="1733"/>
    </location>
</feature>
<feature type="region of interest" description="Disordered" evidence="1">
    <location>
        <begin position="1957"/>
        <end position="1989"/>
    </location>
</feature>
<organism evidence="3 4">
    <name type="scientific">Kipferlia bialata</name>
    <dbReference type="NCBI Taxonomy" id="797122"/>
    <lineage>
        <taxon>Eukaryota</taxon>
        <taxon>Metamonada</taxon>
        <taxon>Carpediemonas-like organisms</taxon>
        <taxon>Kipferlia</taxon>
    </lineage>
</organism>
<dbReference type="Gene3D" id="3.40.50.12550">
    <property type="entry name" value="Ubiquitin-activating enzyme E1, inactive adenylation domain, subdomain 2"/>
    <property type="match status" value="1"/>
</dbReference>
<keyword evidence="4" id="KW-1185">Reference proteome</keyword>
<dbReference type="OrthoDB" id="10252231at2759"/>
<dbReference type="SUPFAM" id="SSF69572">
    <property type="entry name" value="Activating enzymes of the ubiquitin-like proteins"/>
    <property type="match status" value="1"/>
</dbReference>
<feature type="signal peptide" evidence="2">
    <location>
        <begin position="1"/>
        <end position="22"/>
    </location>
</feature>
<feature type="compositionally biased region" description="Basic residues" evidence="1">
    <location>
        <begin position="1972"/>
        <end position="1982"/>
    </location>
</feature>
<sequence length="2125" mass="231484">MYNTSFKEAVAFLSTFSVVVMASETGTGTESAIAPLSALCRQCGVKLVVATVSGLAGRLFCDFGDKHIITDADGRRIDDHPVFTVMPNVIDGECRMFVQCTDNHELDGMDHARPLVVVMDVSRPVPEMVSSLSCLVRFHGSYLEGEAVLYRVATPPAAYFLTLMPVYRERLKEYPVFKDRESQDAFTTSVCERMHEVPDASGERGDTTTLLERCNGPMLKALLLNGADENYNPWKARCRSSLSVLDHNAAVFGHCVDPSPSLTLDPLHFTALCQHHQYISNPYKEGDPLCTYIVGRRLSMPHDRVYLVGFGEEAYEDAASFCDYLNERGVRCVDVASIEYVPDSPPDLSGVDVLVYPSAYREEPGSEGVGRSGVSCLRALAIERVPRTLYTVWCMSIYDRERLDHYTLDPEPSPVITGRCNPFHNPPRTLSTAPDSLVSLTNPNLSTLLLAYLFYSSDDMRAHMLDGPNVALSCVPVLFLHSGDSHTAKLWSICKEMVRENIASLERGDQPSAVVNELPPGSVAAGHPHMSLCQDIQESIANGTSLTTSLDVSTILPMGYSMLHRGGASVVLPPHPFEMVLYSRNTIPDYIVNVYTAVSEKKTSPWHTFYQHSPTVLVVVPDKAGERRVLHNCPQSRSLEHTGPLESWVVMRNEHRARPPVIVVRCDMHECERRVLLQWQMQRLSLDGAELGGVVYLGKECTSMAKEIATVACSFWGRDKVWSSTLPFVVSMLDECQGVWEACVGRGPYLPGHADRLSQGDSASSSLHRLGRISVDWGISRGYLRETRESVVLTPPEMAALLCHFVCIENAVAHIPKTLTTLSVPEEFVYVVVYPSDCESEAAGMVEYLSLKGAATVDISDVPVGSKGEDILKRLVRKASVFMISEDALTRANGRFAIYTLLGSLREAGRTGMDAYTGVRLMVAGEPVANGISAEFQSFLNLYLELVPGDVVQGIIDHGTLLTRIPYSHLSLDWVSGCKKRFNGPEDTLEPWGKNRWRLDIGHSANLAVYCEFESEGDSDRERAEKRRTLSHMDALADLLSRRIPSIPADNPCVILVVPCRERQDLLCKMYPQLVACEDIHLADRPSCIVVRADMDNEVLRRHLEWAFHVTHMFDLSPETESPVVGVVTYPSILLPPCLLSSIQYGATWTAESNSAVVSGCINKTLYGVIASSDVVADRYERFCSAMGGKVHDNYIPHMSEVPRRPHCKQFGMVSYQYLLETRKTIDLTPPHFYALVTHHLLVHHSARHMPKPVESYTMPETDVYLLALGKGPYSEVKEWCAKIGGMGVGCLDVSTFKTDKAMMNRAGRKAISRSSVLVCSLSDIQGHGTRRSALVSRLLDILGSDTRGLRVVLGPGGVREAGGIKYSPITKRLQRHVDAYRKSMASMDEDDREYKESIIVGGDLLVQLPVGQGDRSLPVFFEGFQPTVYVQPVVDTGADADDVSYREVVECTTQSEEVPPMPVCITGGQEKESVPAVSGLIPPDAAEGRSVADASVESEAGGETVSGPVSSMGAPVVVADTTGETLAVAQSLPGPSPTREIETGDTTLAETSYDDAPSSVGVCESSVCPSSSDLPPWMQPTADAPSVTVHGGDAGASDSFDSLGTLDWMQDDWGMGDMSLDLDCCEGSEAVTEVDVLDEVIVEGPEDDNPLSLSQKEVGGEDGTGDRTTEPVRSEPLRGADRTSLPPTGPLVSAPASLPTTSVAPPLALPTPATTLPPAASSGARAPDAKPPLPLPVSMLPLPVYMHTTSQTQDVAPLPLPLPMPLPMVPSLPSTEAPLDVQADVDGGFASFSCVPTEDMYAELVCQLDPQDEREREGGYGVEAVIVADVSREEGLFCVRSALEDEDAGSDVTVGAFPLTGHPLRPDPSVLLVCMDKGSLTGGGTTAKLARLLMDCTLAVVPQKVSPVIAEALCRVYLPDLNLVVYGDTTPTSQERQRMCGQWYQTLLDTSAPEELTDIPAEGEQIDDKGAKKRSKRKGKGKGIVPQDTPEMQSLLSSLHLGSSADAAFILPDDTTYIGNSTLRVMDLDDVCPQIEGDQFGEAEREREARYEEVMALLTERLAQRTESGTLPSTNVSKCVYSVADMMRWKGRPGCVAEPTSLVSAQDRQSLLALSRRCNWNKKM</sequence>
<dbReference type="InterPro" id="IPR035985">
    <property type="entry name" value="Ubiquitin-activating_enz"/>
</dbReference>
<evidence type="ECO:0000256" key="1">
    <source>
        <dbReference type="SAM" id="MobiDB-lite"/>
    </source>
</evidence>
<dbReference type="GO" id="GO:0008641">
    <property type="term" value="F:ubiquitin-like modifier activating enzyme activity"/>
    <property type="evidence" value="ECO:0007669"/>
    <property type="project" value="InterPro"/>
</dbReference>
<feature type="compositionally biased region" description="Low complexity" evidence="1">
    <location>
        <begin position="1699"/>
        <end position="1723"/>
    </location>
</feature>
<proteinExistence type="predicted"/>
<protein>
    <submittedName>
        <fullName evidence="3">Uncharacterized protein</fullName>
    </submittedName>
</protein>
<evidence type="ECO:0000313" key="3">
    <source>
        <dbReference type="EMBL" id="GIQ79936.1"/>
    </source>
</evidence>
<feature type="compositionally biased region" description="Basic and acidic residues" evidence="1">
    <location>
        <begin position="1665"/>
        <end position="1682"/>
    </location>
</feature>